<dbReference type="InterPro" id="IPR043502">
    <property type="entry name" value="DNA/RNA_pol_sf"/>
</dbReference>
<dbReference type="RefSeq" id="XP_039128913.1">
    <property type="nucleotide sequence ID" value="XM_039272979.1"/>
</dbReference>
<keyword evidence="2" id="KW-1185">Reference proteome</keyword>
<dbReference type="GeneID" id="120265057"/>
<proteinExistence type="predicted"/>
<name>A0AB40BRP1_DIOCR</name>
<gene>
    <name evidence="3" type="primary">LOC120265057</name>
</gene>
<reference evidence="3" key="1">
    <citation type="submission" date="2025-08" db="UniProtKB">
        <authorList>
            <consortium name="RefSeq"/>
        </authorList>
    </citation>
    <scope>IDENTIFICATION</scope>
</reference>
<evidence type="ECO:0000313" key="2">
    <source>
        <dbReference type="Proteomes" id="UP001515500"/>
    </source>
</evidence>
<evidence type="ECO:0000313" key="3">
    <source>
        <dbReference type="RefSeq" id="XP_039128913.1"/>
    </source>
</evidence>
<protein>
    <submittedName>
        <fullName evidence="3">Uncharacterized mitochondrial protein AtMg00810-like</fullName>
    </submittedName>
</protein>
<dbReference type="CDD" id="cd09272">
    <property type="entry name" value="RNase_HI_RT_Ty1"/>
    <property type="match status" value="1"/>
</dbReference>
<dbReference type="PANTHER" id="PTHR11439">
    <property type="entry name" value="GAG-POL-RELATED RETROTRANSPOSON"/>
    <property type="match status" value="1"/>
</dbReference>
<dbReference type="PANTHER" id="PTHR11439:SF483">
    <property type="entry name" value="PEPTIDE SYNTHASE GLIP-LIKE, PUTATIVE (AFU_ORTHOLOGUE AFUA_3G12920)-RELATED"/>
    <property type="match status" value="1"/>
</dbReference>
<dbReference type="AlphaFoldDB" id="A0AB40BRP1"/>
<feature type="domain" description="Reverse transcriptase Ty1/copia-type" evidence="1">
    <location>
        <begin position="5"/>
        <end position="86"/>
    </location>
</feature>
<dbReference type="Pfam" id="PF07727">
    <property type="entry name" value="RVT_2"/>
    <property type="match status" value="1"/>
</dbReference>
<evidence type="ECO:0000259" key="1">
    <source>
        <dbReference type="Pfam" id="PF07727"/>
    </source>
</evidence>
<dbReference type="SUPFAM" id="SSF56672">
    <property type="entry name" value="DNA/RNA polymerases"/>
    <property type="match status" value="1"/>
</dbReference>
<dbReference type="Proteomes" id="UP001515500">
    <property type="component" value="Chromosome 7"/>
</dbReference>
<organism evidence="2 3">
    <name type="scientific">Dioscorea cayennensis subsp. rotundata</name>
    <name type="common">White Guinea yam</name>
    <name type="synonym">Dioscorea rotundata</name>
    <dbReference type="NCBI Taxonomy" id="55577"/>
    <lineage>
        <taxon>Eukaryota</taxon>
        <taxon>Viridiplantae</taxon>
        <taxon>Streptophyta</taxon>
        <taxon>Embryophyta</taxon>
        <taxon>Tracheophyta</taxon>
        <taxon>Spermatophyta</taxon>
        <taxon>Magnoliopsida</taxon>
        <taxon>Liliopsida</taxon>
        <taxon>Dioscoreales</taxon>
        <taxon>Dioscoreaceae</taxon>
        <taxon>Dioscorea</taxon>
    </lineage>
</organism>
<sequence>MNGDVLLISLYVDDIIYTSSSSVLLAQFKIDMMNTFKMTDLGLMSYFLGIEVKQNSEGFFISQQKYIEDLLVHMNMKLCKPVSTPLAVNEKLEEGDSDKFSDPGTYRSLIGKLLYVTHTRPDIVFPVNYLSRFMNQPSKIQFIVAKRVVRYLAGTKTLGLWYSRGDDGELEAFSDSDWGGSKADRKSTSGVFIKLGSCPISWGSRKQDVVPLSTTEVEYIASTGAACQVDNLSAIAVAKNPADHGRTKHIDVRYHFIRGLVSEGVISLYHCSTEDHIADIFTKPLLTEKFVMFRSLLGMRSSQSRGDVDAD</sequence>
<dbReference type="InterPro" id="IPR013103">
    <property type="entry name" value="RVT_2"/>
</dbReference>
<accession>A0AB40BRP1</accession>